<dbReference type="InterPro" id="IPR050967">
    <property type="entry name" value="Thiamine_Salvage_TenA"/>
</dbReference>
<dbReference type="InterPro" id="IPR016084">
    <property type="entry name" value="Haem_Oase-like_multi-hlx"/>
</dbReference>
<evidence type="ECO:0000313" key="4">
    <source>
        <dbReference type="EMBL" id="GHD18553.1"/>
    </source>
</evidence>
<dbReference type="InterPro" id="IPR027574">
    <property type="entry name" value="Thiaminase_II"/>
</dbReference>
<dbReference type="Pfam" id="PF03070">
    <property type="entry name" value="TENA_THI-4"/>
    <property type="match status" value="1"/>
</dbReference>
<dbReference type="SUPFAM" id="SSF48613">
    <property type="entry name" value="Heme oxygenase-like"/>
    <property type="match status" value="1"/>
</dbReference>
<reference evidence="4" key="2">
    <citation type="submission" date="2020-09" db="EMBL/GenBank/DDBJ databases">
        <authorList>
            <person name="Sun Q."/>
            <person name="Ohkuma M."/>
        </authorList>
    </citation>
    <scope>NUCLEOTIDE SEQUENCE</scope>
    <source>
        <strain evidence="4">JCM 4637</strain>
    </source>
</reference>
<dbReference type="EC" id="3.5.99.2" evidence="2"/>
<dbReference type="NCBIfam" id="TIGR04306">
    <property type="entry name" value="salvage_TenA"/>
    <property type="match status" value="1"/>
</dbReference>
<dbReference type="Gene3D" id="1.20.910.10">
    <property type="entry name" value="Heme oxygenase-like"/>
    <property type="match status" value="1"/>
</dbReference>
<comment type="caution">
    <text evidence="4">The sequence shown here is derived from an EMBL/GenBank/DDBJ whole genome shotgun (WGS) entry which is preliminary data.</text>
</comment>
<accession>A0A918X8N5</accession>
<comment type="pathway">
    <text evidence="1 2">Cofactor biosynthesis; thiamine diphosphate biosynthesis.</text>
</comment>
<evidence type="ECO:0000313" key="5">
    <source>
        <dbReference type="Proteomes" id="UP000638353"/>
    </source>
</evidence>
<proteinExistence type="inferred from homology"/>
<sequence length="237" mass="26230">MTLNFCDELWAATAEIRAGIDKLPFVTGLGDGTLDRDKFVYYLAQDAHYLRDYARALASAAAKADRPQDIAFFAKSAHDAVVVESSLHETNVVDVDAWTPSPTCTGYTSYLLNVAHTQGYAELAAAVLPCFWIYAEVGRALLEQAGDLTEHPYGDWIGTYADEEFEASTEHARQIVNRLAAQADPATRDRMRTAFTTASTWEWMFWDAAWRVESWPFEAASAQPFEAASAQASEPAK</sequence>
<protein>
    <recommendedName>
        <fullName evidence="2">Aminopyrimidine aminohydrolase</fullName>
        <ecNumber evidence="2">3.5.99.2</ecNumber>
    </recommendedName>
</protein>
<evidence type="ECO:0000256" key="1">
    <source>
        <dbReference type="ARBA" id="ARBA00004948"/>
    </source>
</evidence>
<comment type="catalytic activity">
    <reaction evidence="2">
        <text>4-amino-5-aminomethyl-2-methylpyrimidine + H2O = 4-amino-5-hydroxymethyl-2-methylpyrimidine + NH4(+)</text>
        <dbReference type="Rhea" id="RHEA:31799"/>
        <dbReference type="ChEBI" id="CHEBI:15377"/>
        <dbReference type="ChEBI" id="CHEBI:16892"/>
        <dbReference type="ChEBI" id="CHEBI:28938"/>
        <dbReference type="ChEBI" id="CHEBI:63416"/>
        <dbReference type="EC" id="3.5.99.2"/>
    </reaction>
</comment>
<dbReference type="GO" id="GO:0009228">
    <property type="term" value="P:thiamine biosynthetic process"/>
    <property type="evidence" value="ECO:0007669"/>
    <property type="project" value="UniProtKB-KW"/>
</dbReference>
<dbReference type="PANTHER" id="PTHR43198:SF2">
    <property type="entry name" value="SI:CH1073-67J19.1-RELATED"/>
    <property type="match status" value="1"/>
</dbReference>
<dbReference type="Proteomes" id="UP000638353">
    <property type="component" value="Unassembled WGS sequence"/>
</dbReference>
<keyword evidence="2" id="KW-0378">Hydrolase</keyword>
<comment type="catalytic activity">
    <reaction evidence="2">
        <text>thiamine + H2O = 5-(2-hydroxyethyl)-4-methylthiazole + 4-amino-5-hydroxymethyl-2-methylpyrimidine + H(+)</text>
        <dbReference type="Rhea" id="RHEA:17509"/>
        <dbReference type="ChEBI" id="CHEBI:15377"/>
        <dbReference type="ChEBI" id="CHEBI:15378"/>
        <dbReference type="ChEBI" id="CHEBI:16892"/>
        <dbReference type="ChEBI" id="CHEBI:17957"/>
        <dbReference type="ChEBI" id="CHEBI:18385"/>
        <dbReference type="EC" id="3.5.99.2"/>
    </reaction>
</comment>
<dbReference type="GO" id="GO:0005829">
    <property type="term" value="C:cytosol"/>
    <property type="evidence" value="ECO:0007669"/>
    <property type="project" value="TreeGrafter"/>
</dbReference>
<evidence type="ECO:0000259" key="3">
    <source>
        <dbReference type="Pfam" id="PF03070"/>
    </source>
</evidence>
<comment type="similarity">
    <text evidence="2">Belongs to the TenA family.</text>
</comment>
<dbReference type="CDD" id="cd19365">
    <property type="entry name" value="TenA_C-like"/>
    <property type="match status" value="1"/>
</dbReference>
<organism evidence="4 5">
    <name type="scientific">Streptomyces finlayi</name>
    <dbReference type="NCBI Taxonomy" id="67296"/>
    <lineage>
        <taxon>Bacteria</taxon>
        <taxon>Bacillati</taxon>
        <taxon>Actinomycetota</taxon>
        <taxon>Actinomycetes</taxon>
        <taxon>Kitasatosporales</taxon>
        <taxon>Streptomycetaceae</taxon>
        <taxon>Streptomyces</taxon>
    </lineage>
</organism>
<gene>
    <name evidence="4" type="ORF">GCM10010334_81520</name>
</gene>
<dbReference type="AlphaFoldDB" id="A0A918X8N5"/>
<dbReference type="RefSeq" id="WP_229898590.1">
    <property type="nucleotide sequence ID" value="NZ_BMVC01000030.1"/>
</dbReference>
<dbReference type="InterPro" id="IPR004305">
    <property type="entry name" value="Thiaminase-2/PQQC"/>
</dbReference>
<evidence type="ECO:0000256" key="2">
    <source>
        <dbReference type="RuleBase" id="RU363093"/>
    </source>
</evidence>
<dbReference type="EMBL" id="BMVC01000030">
    <property type="protein sequence ID" value="GHD18553.1"/>
    <property type="molecule type" value="Genomic_DNA"/>
</dbReference>
<name>A0A918X8N5_9ACTN</name>
<comment type="function">
    <text evidence="2">Catalyzes an amino-pyrimidine hydrolysis reaction at the C5' of the pyrimidine moiety of thiamine compounds, a reaction that is part of a thiamine salvage pathway.</text>
</comment>
<reference evidence="4" key="1">
    <citation type="journal article" date="2014" name="Int. J. Syst. Evol. Microbiol.">
        <title>Complete genome sequence of Corynebacterium casei LMG S-19264T (=DSM 44701T), isolated from a smear-ripened cheese.</title>
        <authorList>
            <consortium name="US DOE Joint Genome Institute (JGI-PGF)"/>
            <person name="Walter F."/>
            <person name="Albersmeier A."/>
            <person name="Kalinowski J."/>
            <person name="Ruckert C."/>
        </authorList>
    </citation>
    <scope>NUCLEOTIDE SEQUENCE</scope>
    <source>
        <strain evidence="4">JCM 4637</strain>
    </source>
</reference>
<dbReference type="GO" id="GO:0050334">
    <property type="term" value="F:thiaminase activity"/>
    <property type="evidence" value="ECO:0007669"/>
    <property type="project" value="UniProtKB-EC"/>
</dbReference>
<feature type="domain" description="Thiaminase-2/PQQC" evidence="3">
    <location>
        <begin position="24"/>
        <end position="211"/>
    </location>
</feature>
<keyword evidence="2" id="KW-0784">Thiamine biosynthesis</keyword>
<dbReference type="PANTHER" id="PTHR43198">
    <property type="entry name" value="BIFUNCTIONAL TH2 PROTEIN"/>
    <property type="match status" value="1"/>
</dbReference>